<evidence type="ECO:0000256" key="7">
    <source>
        <dbReference type="ARBA" id="ARBA00023180"/>
    </source>
</evidence>
<keyword evidence="4" id="KW-1133">Transmembrane helix</keyword>
<protein>
    <submittedName>
        <fullName evidence="8">Receptor-like protein cf-9 like protein</fullName>
    </submittedName>
</protein>
<gene>
    <name evidence="8" type="primary">HCR9-0_0</name>
    <name evidence="8" type="ORF">CFP56_009751</name>
</gene>
<dbReference type="SUPFAM" id="SSF52058">
    <property type="entry name" value="L domain-like"/>
    <property type="match status" value="1"/>
</dbReference>
<evidence type="ECO:0000313" key="8">
    <source>
        <dbReference type="EMBL" id="KAK7845282.1"/>
    </source>
</evidence>
<keyword evidence="5" id="KW-0472">Membrane</keyword>
<keyword evidence="7" id="KW-0325">Glycoprotein</keyword>
<accession>A0AAW0L0Y8</accession>
<dbReference type="Gene3D" id="3.80.10.10">
    <property type="entry name" value="Ribonuclease Inhibitor"/>
    <property type="match status" value="1"/>
</dbReference>
<evidence type="ECO:0000256" key="1">
    <source>
        <dbReference type="ARBA" id="ARBA00004479"/>
    </source>
</evidence>
<sequence length="188" mass="20553">MLSILDLHSNQLQGQLPTLPPSPTYLDFSRNNFSSVIHDSIGSNLTLAAFLSLSNNQLSGSIPESLCDAIDLQVLDLSDNLLSGTIPQCSYEMSETLMVLDVRRNRLSGNISDSFSVNCSLQTLNLNGNLFKGVVPESLGNCKKLEVLDLGNNKIKYAFPCYLKNLSSLHVLILRSNKFYGPNTLADA</sequence>
<dbReference type="Pfam" id="PF00560">
    <property type="entry name" value="LRR_1"/>
    <property type="match status" value="5"/>
</dbReference>
<reference evidence="8 9" key="1">
    <citation type="journal article" date="2018" name="Sci. Data">
        <title>The draft genome sequence of cork oak.</title>
        <authorList>
            <person name="Ramos A.M."/>
            <person name="Usie A."/>
            <person name="Barbosa P."/>
            <person name="Barros P.M."/>
            <person name="Capote T."/>
            <person name="Chaves I."/>
            <person name="Simoes F."/>
            <person name="Abreu I."/>
            <person name="Carrasquinho I."/>
            <person name="Faro C."/>
            <person name="Guimaraes J.B."/>
            <person name="Mendonca D."/>
            <person name="Nobrega F."/>
            <person name="Rodrigues L."/>
            <person name="Saibo N.J.M."/>
            <person name="Varela M.C."/>
            <person name="Egas C."/>
            <person name="Matos J."/>
            <person name="Miguel C.M."/>
            <person name="Oliveira M.M."/>
            <person name="Ricardo C.P."/>
            <person name="Goncalves S."/>
        </authorList>
    </citation>
    <scope>NUCLEOTIDE SEQUENCE [LARGE SCALE GENOMIC DNA]</scope>
    <source>
        <strain evidence="9">cv. HL8</strain>
    </source>
</reference>
<comment type="subcellular location">
    <subcellularLocation>
        <location evidence="1">Membrane</location>
        <topology evidence="1">Single-pass type I membrane protein</topology>
    </subcellularLocation>
</comment>
<name>A0AAW0L0Y8_QUESU</name>
<dbReference type="Proteomes" id="UP000237347">
    <property type="component" value="Unassembled WGS sequence"/>
</dbReference>
<evidence type="ECO:0000256" key="3">
    <source>
        <dbReference type="ARBA" id="ARBA00022729"/>
    </source>
</evidence>
<dbReference type="InterPro" id="IPR032675">
    <property type="entry name" value="LRR_dom_sf"/>
</dbReference>
<evidence type="ECO:0000256" key="2">
    <source>
        <dbReference type="ARBA" id="ARBA00022692"/>
    </source>
</evidence>
<proteinExistence type="predicted"/>
<dbReference type="Pfam" id="PF13855">
    <property type="entry name" value="LRR_8"/>
    <property type="match status" value="1"/>
</dbReference>
<dbReference type="PANTHER" id="PTHR48061">
    <property type="entry name" value="LEUCINE-RICH REPEAT RECEPTOR PROTEIN KINASE EMS1-LIKE-RELATED"/>
    <property type="match status" value="1"/>
</dbReference>
<dbReference type="GO" id="GO:0016020">
    <property type="term" value="C:membrane"/>
    <property type="evidence" value="ECO:0007669"/>
    <property type="project" value="UniProtKB-SubCell"/>
</dbReference>
<keyword evidence="6" id="KW-0675">Receptor</keyword>
<dbReference type="InterPro" id="IPR001611">
    <property type="entry name" value="Leu-rich_rpt"/>
</dbReference>
<dbReference type="InterPro" id="IPR046956">
    <property type="entry name" value="RLP23-like"/>
</dbReference>
<evidence type="ECO:0000256" key="5">
    <source>
        <dbReference type="ARBA" id="ARBA00023136"/>
    </source>
</evidence>
<comment type="caution">
    <text evidence="8">The sequence shown here is derived from an EMBL/GenBank/DDBJ whole genome shotgun (WGS) entry which is preliminary data.</text>
</comment>
<keyword evidence="2" id="KW-0812">Transmembrane</keyword>
<dbReference type="EMBL" id="PKMF04000172">
    <property type="protein sequence ID" value="KAK7845282.1"/>
    <property type="molecule type" value="Genomic_DNA"/>
</dbReference>
<keyword evidence="9" id="KW-1185">Reference proteome</keyword>
<organism evidence="8 9">
    <name type="scientific">Quercus suber</name>
    <name type="common">Cork oak</name>
    <dbReference type="NCBI Taxonomy" id="58331"/>
    <lineage>
        <taxon>Eukaryota</taxon>
        <taxon>Viridiplantae</taxon>
        <taxon>Streptophyta</taxon>
        <taxon>Embryophyta</taxon>
        <taxon>Tracheophyta</taxon>
        <taxon>Spermatophyta</taxon>
        <taxon>Magnoliopsida</taxon>
        <taxon>eudicotyledons</taxon>
        <taxon>Gunneridae</taxon>
        <taxon>Pentapetalae</taxon>
        <taxon>rosids</taxon>
        <taxon>fabids</taxon>
        <taxon>Fagales</taxon>
        <taxon>Fagaceae</taxon>
        <taxon>Quercus</taxon>
    </lineage>
</organism>
<evidence type="ECO:0000256" key="6">
    <source>
        <dbReference type="ARBA" id="ARBA00023170"/>
    </source>
</evidence>
<evidence type="ECO:0000256" key="4">
    <source>
        <dbReference type="ARBA" id="ARBA00022989"/>
    </source>
</evidence>
<evidence type="ECO:0000313" key="9">
    <source>
        <dbReference type="Proteomes" id="UP000237347"/>
    </source>
</evidence>
<dbReference type="PANTHER" id="PTHR48061:SF2">
    <property type="entry name" value="RECEPTOR LIKE PROTEIN 30-LIKE"/>
    <property type="match status" value="1"/>
</dbReference>
<dbReference type="AlphaFoldDB" id="A0AAW0L0Y8"/>
<keyword evidence="3" id="KW-0732">Signal</keyword>